<dbReference type="PRINTS" id="PR00598">
    <property type="entry name" value="HTHMARR"/>
</dbReference>
<keyword evidence="2" id="KW-0238">DNA-binding</keyword>
<protein>
    <submittedName>
        <fullName evidence="6">MarR family transcriptional regulator</fullName>
    </submittedName>
</protein>
<dbReference type="GO" id="GO:0003677">
    <property type="term" value="F:DNA binding"/>
    <property type="evidence" value="ECO:0007669"/>
    <property type="project" value="UniProtKB-KW"/>
</dbReference>
<evidence type="ECO:0000256" key="2">
    <source>
        <dbReference type="ARBA" id="ARBA00023125"/>
    </source>
</evidence>
<feature type="compositionally biased region" description="Low complexity" evidence="4">
    <location>
        <begin position="98"/>
        <end position="112"/>
    </location>
</feature>
<reference evidence="6 7" key="1">
    <citation type="journal article" date="2019" name="Environ. Microbiol.">
        <title>Species interactions and distinct microbial communities in high Arctic permafrost affected cryosols are associated with the CH4 and CO2 gas fluxes.</title>
        <authorList>
            <person name="Altshuler I."/>
            <person name="Hamel J."/>
            <person name="Turney S."/>
            <person name="Magnuson E."/>
            <person name="Levesque R."/>
            <person name="Greer C."/>
            <person name="Whyte L.G."/>
        </authorList>
    </citation>
    <scope>NUCLEOTIDE SEQUENCE [LARGE SCALE GENOMIC DNA]</scope>
    <source>
        <strain evidence="6 7">S9.3B</strain>
    </source>
</reference>
<accession>A0A502GHT8</accession>
<keyword evidence="7" id="KW-1185">Reference proteome</keyword>
<evidence type="ECO:0000313" key="6">
    <source>
        <dbReference type="EMBL" id="TPG60293.1"/>
    </source>
</evidence>
<dbReference type="PANTHER" id="PTHR42756:SF1">
    <property type="entry name" value="TRANSCRIPTIONAL REPRESSOR OF EMRAB OPERON"/>
    <property type="match status" value="1"/>
</dbReference>
<dbReference type="Pfam" id="PF01047">
    <property type="entry name" value="MarR"/>
    <property type="match status" value="1"/>
</dbReference>
<organism evidence="6 7">
    <name type="scientific">Muricoccus nepalensis</name>
    <dbReference type="NCBI Taxonomy" id="1854500"/>
    <lineage>
        <taxon>Bacteria</taxon>
        <taxon>Pseudomonadati</taxon>
        <taxon>Pseudomonadota</taxon>
        <taxon>Alphaproteobacteria</taxon>
        <taxon>Acetobacterales</taxon>
        <taxon>Roseomonadaceae</taxon>
        <taxon>Muricoccus</taxon>
    </lineage>
</organism>
<name>A0A502GHT8_9PROT</name>
<feature type="region of interest" description="Disordered" evidence="4">
    <location>
        <begin position="1"/>
        <end position="60"/>
    </location>
</feature>
<dbReference type="AlphaFoldDB" id="A0A502GHT8"/>
<evidence type="ECO:0000256" key="1">
    <source>
        <dbReference type="ARBA" id="ARBA00023015"/>
    </source>
</evidence>
<dbReference type="GO" id="GO:0003700">
    <property type="term" value="F:DNA-binding transcription factor activity"/>
    <property type="evidence" value="ECO:0007669"/>
    <property type="project" value="InterPro"/>
</dbReference>
<proteinExistence type="predicted"/>
<evidence type="ECO:0000256" key="3">
    <source>
        <dbReference type="ARBA" id="ARBA00023163"/>
    </source>
</evidence>
<dbReference type="InterPro" id="IPR036388">
    <property type="entry name" value="WH-like_DNA-bd_sf"/>
</dbReference>
<dbReference type="Gene3D" id="1.10.10.10">
    <property type="entry name" value="Winged helix-like DNA-binding domain superfamily/Winged helix DNA-binding domain"/>
    <property type="match status" value="1"/>
</dbReference>
<dbReference type="OrthoDB" id="511972at2"/>
<feature type="compositionally biased region" description="Low complexity" evidence="4">
    <location>
        <begin position="49"/>
        <end position="60"/>
    </location>
</feature>
<dbReference type="Proteomes" id="UP000317078">
    <property type="component" value="Unassembled WGS sequence"/>
</dbReference>
<dbReference type="InterPro" id="IPR000835">
    <property type="entry name" value="HTH_MarR-typ"/>
</dbReference>
<feature type="region of interest" description="Disordered" evidence="4">
    <location>
        <begin position="76"/>
        <end position="112"/>
    </location>
</feature>
<evidence type="ECO:0000259" key="5">
    <source>
        <dbReference type="PROSITE" id="PS50995"/>
    </source>
</evidence>
<keyword evidence="1" id="KW-0805">Transcription regulation</keyword>
<sequence length="255" mass="28236">MGIDGRHRRPHERAPGRERHRRHPVPPHHARRRRPPRGRRAAHRPRGPAPAAGEAPLLPGRRAQDRGLAHARRLARGGRLPHGHGGGARGARDGAGGRRLSPPEAAAPPRAVPLPFEESVGFLVRDLNRAIQRHLQARLQAHGVAPGAWYFLRVLWEEDGITQRDLARRVGMMEPTAVIALRGIEAEGWIHRIRSETDRRKVHIFLTPAGRALREALVPEAHAVNALATSGLSTDEARMLRALLRRARANFPTGD</sequence>
<evidence type="ECO:0000313" key="7">
    <source>
        <dbReference type="Proteomes" id="UP000317078"/>
    </source>
</evidence>
<dbReference type="SMART" id="SM00347">
    <property type="entry name" value="HTH_MARR"/>
    <property type="match status" value="1"/>
</dbReference>
<dbReference type="InterPro" id="IPR036390">
    <property type="entry name" value="WH_DNA-bd_sf"/>
</dbReference>
<feature type="compositionally biased region" description="Basic residues" evidence="4">
    <location>
        <begin position="1"/>
        <end position="11"/>
    </location>
</feature>
<comment type="caution">
    <text evidence="6">The sequence shown here is derived from an EMBL/GenBank/DDBJ whole genome shotgun (WGS) entry which is preliminary data.</text>
</comment>
<evidence type="ECO:0000256" key="4">
    <source>
        <dbReference type="SAM" id="MobiDB-lite"/>
    </source>
</evidence>
<feature type="domain" description="HTH marR-type" evidence="5">
    <location>
        <begin position="117"/>
        <end position="249"/>
    </location>
</feature>
<dbReference type="EMBL" id="RCZP01000002">
    <property type="protein sequence ID" value="TPG60293.1"/>
    <property type="molecule type" value="Genomic_DNA"/>
</dbReference>
<dbReference type="PROSITE" id="PS50995">
    <property type="entry name" value="HTH_MARR_2"/>
    <property type="match status" value="1"/>
</dbReference>
<dbReference type="PANTHER" id="PTHR42756">
    <property type="entry name" value="TRANSCRIPTIONAL REGULATOR, MARR"/>
    <property type="match status" value="1"/>
</dbReference>
<keyword evidence="3" id="KW-0804">Transcription</keyword>
<gene>
    <name evidence="6" type="ORF">EAH89_02625</name>
</gene>
<dbReference type="SUPFAM" id="SSF46785">
    <property type="entry name" value="Winged helix' DNA-binding domain"/>
    <property type="match status" value="1"/>
</dbReference>
<feature type="compositionally biased region" description="Basic residues" evidence="4">
    <location>
        <begin position="18"/>
        <end position="46"/>
    </location>
</feature>